<evidence type="ECO:0000313" key="5">
    <source>
        <dbReference type="EMBL" id="KAJ1919083.1"/>
    </source>
</evidence>
<accession>A0A9W8DQW4</accession>
<dbReference type="EMBL" id="JANBPU010000033">
    <property type="protein sequence ID" value="KAJ1919083.1"/>
    <property type="molecule type" value="Genomic_DNA"/>
</dbReference>
<dbReference type="Pfam" id="PF14559">
    <property type="entry name" value="TPR_19"/>
    <property type="match status" value="1"/>
</dbReference>
<dbReference type="InterPro" id="IPR019734">
    <property type="entry name" value="TPR_rpt"/>
</dbReference>
<feature type="repeat" description="TPR" evidence="3">
    <location>
        <begin position="46"/>
        <end position="79"/>
    </location>
</feature>
<evidence type="ECO:0000313" key="6">
    <source>
        <dbReference type="Proteomes" id="UP001150538"/>
    </source>
</evidence>
<organism evidence="5 6">
    <name type="scientific">Mycoemilia scoparia</name>
    <dbReference type="NCBI Taxonomy" id="417184"/>
    <lineage>
        <taxon>Eukaryota</taxon>
        <taxon>Fungi</taxon>
        <taxon>Fungi incertae sedis</taxon>
        <taxon>Zoopagomycota</taxon>
        <taxon>Kickxellomycotina</taxon>
        <taxon>Kickxellomycetes</taxon>
        <taxon>Kickxellales</taxon>
        <taxon>Kickxellaceae</taxon>
        <taxon>Mycoemilia</taxon>
    </lineage>
</organism>
<gene>
    <name evidence="5" type="ORF">H4219_002238</name>
</gene>
<dbReference type="InterPro" id="IPR051012">
    <property type="entry name" value="CellSynth/LPSAsmb/PSIAsmb"/>
</dbReference>
<dbReference type="Gene3D" id="1.25.40.10">
    <property type="entry name" value="Tetratricopeptide repeat domain"/>
    <property type="match status" value="2"/>
</dbReference>
<keyword evidence="1" id="KW-0677">Repeat</keyword>
<evidence type="ECO:0000256" key="3">
    <source>
        <dbReference type="PROSITE-ProRule" id="PRU00339"/>
    </source>
</evidence>
<dbReference type="PROSITE" id="PS50005">
    <property type="entry name" value="TPR"/>
    <property type="match status" value="1"/>
</dbReference>
<dbReference type="AlphaFoldDB" id="A0A9W8DQW4"/>
<dbReference type="PANTHER" id="PTHR45586">
    <property type="entry name" value="TPR REPEAT-CONTAINING PROTEIN PA4667"/>
    <property type="match status" value="1"/>
</dbReference>
<feature type="compositionally biased region" description="Acidic residues" evidence="4">
    <location>
        <begin position="333"/>
        <end position="345"/>
    </location>
</feature>
<feature type="region of interest" description="Disordered" evidence="4">
    <location>
        <begin position="308"/>
        <end position="345"/>
    </location>
</feature>
<dbReference type="InterPro" id="IPR011990">
    <property type="entry name" value="TPR-like_helical_dom_sf"/>
</dbReference>
<evidence type="ECO:0000256" key="1">
    <source>
        <dbReference type="ARBA" id="ARBA00022737"/>
    </source>
</evidence>
<dbReference type="CDD" id="cd24142">
    <property type="entry name" value="ACL4-like"/>
    <property type="match status" value="1"/>
</dbReference>
<evidence type="ECO:0000256" key="4">
    <source>
        <dbReference type="SAM" id="MobiDB-lite"/>
    </source>
</evidence>
<name>A0A9W8DQW4_9FUNG</name>
<proteinExistence type="predicted"/>
<sequence>MSSNSEEPKFTVDQLLEKSQDLVDDGNLELALQLCAHAGQMEADNTKVLLQAATIQLEMGDIEPAYNCLMKCVDIEPDKGYVKYLYLGQLSGGLEAINYFQKGIEIMMKDLKSANPNSSEQKDLKRKAAEAHISITDIYLTDCCFEEDAEKQCEANLDKAIEIDPECPDIYQTYASVRLSQTRVDDAKACLQKSIDLWKDLEPGHPNIPSYDTRISLVRLFLECQLHEDALDLLEALQKENDQSVDLWYLYGWTYFIQGEDVDSQEEKHRVWKDSRTCLLRGLKLAVQQEYDDKALVDHSNELINSIEKEFPNVVEEGEEEDAGQTDTKGDWEDMDSDDEMETEN</sequence>
<comment type="caution">
    <text evidence="5">The sequence shown here is derived from an EMBL/GenBank/DDBJ whole genome shotgun (WGS) entry which is preliminary data.</text>
</comment>
<dbReference type="SUPFAM" id="SSF48452">
    <property type="entry name" value="TPR-like"/>
    <property type="match status" value="1"/>
</dbReference>
<evidence type="ECO:0000256" key="2">
    <source>
        <dbReference type="ARBA" id="ARBA00022803"/>
    </source>
</evidence>
<keyword evidence="2 3" id="KW-0802">TPR repeat</keyword>
<dbReference type="OrthoDB" id="1914839at2759"/>
<dbReference type="PANTHER" id="PTHR45586:SF1">
    <property type="entry name" value="LIPOPOLYSACCHARIDE ASSEMBLY PROTEIN B"/>
    <property type="match status" value="1"/>
</dbReference>
<dbReference type="Proteomes" id="UP001150538">
    <property type="component" value="Unassembled WGS sequence"/>
</dbReference>
<evidence type="ECO:0008006" key="7">
    <source>
        <dbReference type="Google" id="ProtNLM"/>
    </source>
</evidence>
<reference evidence="5" key="1">
    <citation type="submission" date="2022-07" db="EMBL/GenBank/DDBJ databases">
        <title>Phylogenomic reconstructions and comparative analyses of Kickxellomycotina fungi.</title>
        <authorList>
            <person name="Reynolds N.K."/>
            <person name="Stajich J.E."/>
            <person name="Barry K."/>
            <person name="Grigoriev I.V."/>
            <person name="Crous P."/>
            <person name="Smith M.E."/>
        </authorList>
    </citation>
    <scope>NUCLEOTIDE SEQUENCE</scope>
    <source>
        <strain evidence="5">NBRC 100468</strain>
    </source>
</reference>
<keyword evidence="6" id="KW-1185">Reference proteome</keyword>
<protein>
    <recommendedName>
        <fullName evidence="7">Assembly chaperone of rpl4</fullName>
    </recommendedName>
</protein>